<evidence type="ECO:0000256" key="8">
    <source>
        <dbReference type="ARBA" id="ARBA00022824"/>
    </source>
</evidence>
<keyword evidence="4" id="KW-0337">GPI-anchor biosynthesis</keyword>
<feature type="compositionally biased region" description="Low complexity" evidence="13">
    <location>
        <begin position="1"/>
        <end position="14"/>
    </location>
</feature>
<evidence type="ECO:0000313" key="14">
    <source>
        <dbReference type="EMBL" id="RWQ98689.1"/>
    </source>
</evidence>
<dbReference type="Proteomes" id="UP000283841">
    <property type="component" value="Unassembled WGS sequence"/>
</dbReference>
<feature type="compositionally biased region" description="Acidic residues" evidence="13">
    <location>
        <begin position="215"/>
        <end position="234"/>
    </location>
</feature>
<dbReference type="RefSeq" id="XP_028488334.1">
    <property type="nucleotide sequence ID" value="XM_028631839.1"/>
</dbReference>
<dbReference type="GO" id="GO:0006506">
    <property type="term" value="P:GPI anchor biosynthetic process"/>
    <property type="evidence" value="ECO:0007669"/>
    <property type="project" value="UniProtKB-UniPathway"/>
</dbReference>
<name>A0A443I3L7_BYSSP</name>
<evidence type="ECO:0000256" key="6">
    <source>
        <dbReference type="ARBA" id="ARBA00022679"/>
    </source>
</evidence>
<dbReference type="Pfam" id="PF03901">
    <property type="entry name" value="Glyco_transf_22"/>
    <property type="match status" value="1"/>
</dbReference>
<evidence type="ECO:0000256" key="12">
    <source>
        <dbReference type="RuleBase" id="RU363075"/>
    </source>
</evidence>
<gene>
    <name evidence="14" type="ORF">C8Q69DRAFT_485542</name>
</gene>
<evidence type="ECO:0000256" key="4">
    <source>
        <dbReference type="ARBA" id="ARBA00022502"/>
    </source>
</evidence>
<dbReference type="PANTHER" id="PTHR22760">
    <property type="entry name" value="GLYCOSYLTRANSFERASE"/>
    <property type="match status" value="1"/>
</dbReference>
<keyword evidence="8 12" id="KW-0256">Endoplasmic reticulum</keyword>
<evidence type="ECO:0000313" key="15">
    <source>
        <dbReference type="Proteomes" id="UP000283841"/>
    </source>
</evidence>
<evidence type="ECO:0000256" key="7">
    <source>
        <dbReference type="ARBA" id="ARBA00022692"/>
    </source>
</evidence>
<comment type="pathway">
    <text evidence="2">Glycolipid biosynthesis; glycosylphosphatidylinositol-anchor biosynthesis.</text>
</comment>
<dbReference type="EMBL" id="RCNU01000002">
    <property type="protein sequence ID" value="RWQ98689.1"/>
    <property type="molecule type" value="Genomic_DNA"/>
</dbReference>
<dbReference type="STRING" id="264951.A0A443I3L7"/>
<keyword evidence="9 12" id="KW-1133">Transmembrane helix</keyword>
<comment type="subcellular location">
    <subcellularLocation>
        <location evidence="1 12">Endoplasmic reticulum membrane</location>
        <topology evidence="1 12">Multi-pass membrane protein</topology>
    </subcellularLocation>
</comment>
<dbReference type="GeneID" id="39601116"/>
<comment type="caution">
    <text evidence="14">The sequence shown here is derived from an EMBL/GenBank/DDBJ whole genome shotgun (WGS) entry which is preliminary data.</text>
</comment>
<feature type="transmembrane region" description="Helical" evidence="12">
    <location>
        <begin position="335"/>
        <end position="356"/>
    </location>
</feature>
<feature type="transmembrane region" description="Helical" evidence="12">
    <location>
        <begin position="435"/>
        <end position="453"/>
    </location>
</feature>
<keyword evidence="5 12" id="KW-0328">Glycosyltransferase</keyword>
<dbReference type="AlphaFoldDB" id="A0A443I3L7"/>
<protein>
    <recommendedName>
        <fullName evidence="12">Mannosyltransferase</fullName>
        <ecNumber evidence="12">2.4.1.-</ecNumber>
    </recommendedName>
</protein>
<proteinExistence type="inferred from homology"/>
<dbReference type="GO" id="GO:0000026">
    <property type="term" value="F:alpha-1,2-mannosyltransferase activity"/>
    <property type="evidence" value="ECO:0007669"/>
    <property type="project" value="TreeGrafter"/>
</dbReference>
<dbReference type="UniPathway" id="UPA00196"/>
<comment type="caution">
    <text evidence="12">Lacks conserved residue(s) required for the propagation of feature annotation.</text>
</comment>
<evidence type="ECO:0000256" key="9">
    <source>
        <dbReference type="ARBA" id="ARBA00022989"/>
    </source>
</evidence>
<evidence type="ECO:0000256" key="2">
    <source>
        <dbReference type="ARBA" id="ARBA00004687"/>
    </source>
</evidence>
<evidence type="ECO:0000256" key="13">
    <source>
        <dbReference type="SAM" id="MobiDB-lite"/>
    </source>
</evidence>
<dbReference type="InterPro" id="IPR005599">
    <property type="entry name" value="GPI_mannosylTrfase"/>
</dbReference>
<dbReference type="PANTHER" id="PTHR22760:SF4">
    <property type="entry name" value="GPI MANNOSYLTRANSFERASE 3"/>
    <property type="match status" value="1"/>
</dbReference>
<comment type="function">
    <text evidence="11">Mannosyltransferase involved in glycosylphosphatidylinositol-anchor biosynthesis. Transfers the third mannose to Man2-GlcN-acyl-PI during GPI precursor assembly.</text>
</comment>
<evidence type="ECO:0000256" key="1">
    <source>
        <dbReference type="ARBA" id="ARBA00004477"/>
    </source>
</evidence>
<feature type="region of interest" description="Disordered" evidence="13">
    <location>
        <begin position="211"/>
        <end position="236"/>
    </location>
</feature>
<reference evidence="14 15" key="1">
    <citation type="journal article" date="2018" name="Front. Microbiol.">
        <title>Genomic and genetic insights into a cosmopolitan fungus, Paecilomyces variotii (Eurotiales).</title>
        <authorList>
            <person name="Urquhart A.S."/>
            <person name="Mondo S.J."/>
            <person name="Makela M.R."/>
            <person name="Hane J.K."/>
            <person name="Wiebenga A."/>
            <person name="He G."/>
            <person name="Mihaltcheva S."/>
            <person name="Pangilinan J."/>
            <person name="Lipzen A."/>
            <person name="Barry K."/>
            <person name="de Vries R.P."/>
            <person name="Grigoriev I.V."/>
            <person name="Idnurm A."/>
        </authorList>
    </citation>
    <scope>NUCLEOTIDE SEQUENCE [LARGE SCALE GENOMIC DNA]</scope>
    <source>
        <strain evidence="14 15">CBS 101075</strain>
    </source>
</reference>
<evidence type="ECO:0000256" key="5">
    <source>
        <dbReference type="ARBA" id="ARBA00022676"/>
    </source>
</evidence>
<dbReference type="GO" id="GO:0005789">
    <property type="term" value="C:endoplasmic reticulum membrane"/>
    <property type="evidence" value="ECO:0007669"/>
    <property type="project" value="UniProtKB-SubCell"/>
</dbReference>
<evidence type="ECO:0000256" key="3">
    <source>
        <dbReference type="ARBA" id="ARBA00006065"/>
    </source>
</evidence>
<sequence>MSTASSELSQSSSDTDSREGHPVARRIQRQGIQERLDTAAPQNILLSLIAFRILNALCVRTFFQPDEFFQSLEPAWQLAFGKDSGAWITWEWTHHLRSSIHPILFAAVYYVADILSWCLRLSPLTRAEVLVVAPKITQAIIAAVGDYYTWKLAGKVYGQGSNEAWAVRMLTVVSPWQWFCSTRTFSNCLETTLTVVALYFWPWRWTIAPQNNKSEDEDDDDLITNSDMNEEPEERNESGSLRKCLLLAALACVLRPTNIIIWITLAGFMLSKATRGECLIIAREATIWGSCVLGFSIFVDSLYYGTWTFPPLKFLYFNIAQSLAVFYGRNDWHYYISQGFPLLLITALPFGLVGLYQAVFPCTRPHQEHAAASIKRQLGWVCIIMPSVLSLISHKEVRFIYPLLPCLHILTAPPFLDCFLPAIASSSAAHTPRRLILLFLLLVNVTIALYTTLTHASGVIDVLSYLRGEHEAHYQAQTQPPQSSLTPVLPSSSPNMTVGFLMPCHSTPWRSNLVFPSIRGWALSCEPPVGLDQTQKAAYLDEADQFYANPSDFLRANMVGGLRHIPRRPSYLAPFPSLQRPQELPTTLKDEKGMPRFIHEWPDYLIFFAQLEPTMQSLLRGSSYGECWRTFNTAWHDDWRRRGDIVVWCLDPKLQQDSRDSARKKEQARRDKQFDRIVETFRRQGRPQKSWWQWPSWSYSGLHWPRAWPFAKQKRSIFELPSDSFWRRNKKTNFLSDLKLPSWPFSSKKKKKSILDRELWE</sequence>
<evidence type="ECO:0000256" key="10">
    <source>
        <dbReference type="ARBA" id="ARBA00023136"/>
    </source>
</evidence>
<feature type="transmembrane region" description="Helical" evidence="12">
    <location>
        <begin position="244"/>
        <end position="265"/>
    </location>
</feature>
<feature type="region of interest" description="Disordered" evidence="13">
    <location>
        <begin position="1"/>
        <end position="23"/>
    </location>
</feature>
<keyword evidence="15" id="KW-1185">Reference proteome</keyword>
<keyword evidence="7 12" id="KW-0812">Transmembrane</keyword>
<organism evidence="14 15">
    <name type="scientific">Byssochlamys spectabilis</name>
    <name type="common">Paecilomyces variotii</name>
    <dbReference type="NCBI Taxonomy" id="264951"/>
    <lineage>
        <taxon>Eukaryota</taxon>
        <taxon>Fungi</taxon>
        <taxon>Dikarya</taxon>
        <taxon>Ascomycota</taxon>
        <taxon>Pezizomycotina</taxon>
        <taxon>Eurotiomycetes</taxon>
        <taxon>Eurotiomycetidae</taxon>
        <taxon>Eurotiales</taxon>
        <taxon>Thermoascaceae</taxon>
        <taxon>Paecilomyces</taxon>
    </lineage>
</organism>
<dbReference type="EC" id="2.4.1.-" evidence="12"/>
<comment type="similarity">
    <text evidence="3">Belongs to the glycosyltransferase 22 family. PIGB subfamily.</text>
</comment>
<feature type="transmembrane region" description="Helical" evidence="12">
    <location>
        <begin position="285"/>
        <end position="305"/>
    </location>
</feature>
<keyword evidence="10 12" id="KW-0472">Membrane</keyword>
<keyword evidence="6 14" id="KW-0808">Transferase</keyword>
<accession>A0A443I3L7</accession>
<dbReference type="VEuPathDB" id="FungiDB:C8Q69DRAFT_485542"/>
<evidence type="ECO:0000256" key="11">
    <source>
        <dbReference type="ARBA" id="ARBA00024708"/>
    </source>
</evidence>